<keyword evidence="1" id="KW-0472">Membrane</keyword>
<keyword evidence="1" id="KW-1133">Transmembrane helix</keyword>
<feature type="transmembrane region" description="Helical" evidence="1">
    <location>
        <begin position="93"/>
        <end position="110"/>
    </location>
</feature>
<organism evidence="3 4">
    <name type="scientific">Nitrosomonas cryotolerans ATCC 49181</name>
    <dbReference type="NCBI Taxonomy" id="1131553"/>
    <lineage>
        <taxon>Bacteria</taxon>
        <taxon>Pseudomonadati</taxon>
        <taxon>Pseudomonadota</taxon>
        <taxon>Betaproteobacteria</taxon>
        <taxon>Nitrosomonadales</taxon>
        <taxon>Nitrosomonadaceae</taxon>
        <taxon>Nitrosomonas</taxon>
    </lineage>
</organism>
<evidence type="ECO:0000313" key="4">
    <source>
        <dbReference type="Proteomes" id="UP000185062"/>
    </source>
</evidence>
<evidence type="ECO:0000313" key="3">
    <source>
        <dbReference type="EMBL" id="SIO18754.1"/>
    </source>
</evidence>
<reference evidence="3 4" key="1">
    <citation type="submission" date="2016-12" db="EMBL/GenBank/DDBJ databases">
        <authorList>
            <person name="Song W.-J."/>
            <person name="Kurnit D.M."/>
        </authorList>
    </citation>
    <scope>NUCLEOTIDE SEQUENCE [LARGE SCALE GENOMIC DNA]</scope>
    <source>
        <strain evidence="3 4">ATCC 49181</strain>
    </source>
</reference>
<feature type="transmembrane region" description="Helical" evidence="1">
    <location>
        <begin position="36"/>
        <end position="61"/>
    </location>
</feature>
<feature type="domain" description="SPW repeat-containing integral membrane" evidence="2">
    <location>
        <begin position="9"/>
        <end position="107"/>
    </location>
</feature>
<dbReference type="RefSeq" id="WP_028462512.1">
    <property type="nucleotide sequence ID" value="NZ_FSRO01000001.1"/>
</dbReference>
<accession>A0A1N6HFX4</accession>
<feature type="transmembrane region" description="Helical" evidence="1">
    <location>
        <begin position="12"/>
        <end position="30"/>
    </location>
</feature>
<dbReference type="STRING" id="44575.SAMN05216419_10725"/>
<keyword evidence="1" id="KW-0812">Transmembrane</keyword>
<protein>
    <recommendedName>
        <fullName evidence="2">SPW repeat-containing integral membrane domain-containing protein</fullName>
    </recommendedName>
</protein>
<feature type="transmembrane region" description="Helical" evidence="1">
    <location>
        <begin position="68"/>
        <end position="87"/>
    </location>
</feature>
<dbReference type="eggNOG" id="ENOG50334IA">
    <property type="taxonomic scope" value="Bacteria"/>
</dbReference>
<dbReference type="InterPro" id="IPR005530">
    <property type="entry name" value="SPW"/>
</dbReference>
<dbReference type="Pfam" id="PF03779">
    <property type="entry name" value="SPW"/>
    <property type="match status" value="1"/>
</dbReference>
<gene>
    <name evidence="3" type="ORF">SAMN02743940_1169</name>
</gene>
<dbReference type="AlphaFoldDB" id="A0A1N6HFX4"/>
<name>A0A1N6HFX4_9PROT</name>
<keyword evidence="4" id="KW-1185">Reference proteome</keyword>
<dbReference type="EMBL" id="FSRO01000001">
    <property type="protein sequence ID" value="SIO18754.1"/>
    <property type="molecule type" value="Genomic_DNA"/>
</dbReference>
<proteinExistence type="predicted"/>
<evidence type="ECO:0000259" key="2">
    <source>
        <dbReference type="Pfam" id="PF03779"/>
    </source>
</evidence>
<sequence length="128" mass="14181">MKVISPRIHGYLDFLTVAIFLFAPTVLGLSQLPATLAYVIAGVHLVITITSDFAFGIFKLIPFTIHGWIERLVGPSLIALPFIFGFTDDQTARNFYIAVGLIVIVLGFITDYKAVEREKMNVEGVVKH</sequence>
<evidence type="ECO:0000256" key="1">
    <source>
        <dbReference type="SAM" id="Phobius"/>
    </source>
</evidence>
<dbReference type="Proteomes" id="UP000185062">
    <property type="component" value="Unassembled WGS sequence"/>
</dbReference>